<reference evidence="15 16" key="1">
    <citation type="submission" date="2018-06" db="EMBL/GenBank/DDBJ databases">
        <authorList>
            <consortium name="Pathogen Informatics"/>
            <person name="Doyle S."/>
        </authorList>
    </citation>
    <scope>NUCLEOTIDE SEQUENCE [LARGE SCALE GENOMIC DNA]</scope>
    <source>
        <strain evidence="15 16">NCTC13149</strain>
    </source>
</reference>
<dbReference type="InterPro" id="IPR014001">
    <property type="entry name" value="Helicase_ATP-bd"/>
</dbReference>
<dbReference type="Gene3D" id="3.40.1440.60">
    <property type="entry name" value="PriA, 3(prime) DNA-binding domain"/>
    <property type="match status" value="1"/>
</dbReference>
<dbReference type="InterPro" id="IPR041222">
    <property type="entry name" value="PriA_3primeBD"/>
</dbReference>
<keyword evidence="3 12" id="KW-0479">Metal-binding</keyword>
<keyword evidence="5 12" id="KW-0378">Hydrolase</keyword>
<dbReference type="Pfam" id="PF00270">
    <property type="entry name" value="DEAD"/>
    <property type="match status" value="1"/>
</dbReference>
<dbReference type="NCBIfam" id="TIGR00595">
    <property type="entry name" value="priA"/>
    <property type="match status" value="1"/>
</dbReference>
<dbReference type="Pfam" id="PF00271">
    <property type="entry name" value="Helicase_C"/>
    <property type="match status" value="1"/>
</dbReference>
<feature type="binding site" evidence="12">
    <location>
        <position position="519"/>
    </location>
    <ligand>
        <name>Zn(2+)</name>
        <dbReference type="ChEBI" id="CHEBI:29105"/>
        <label>2</label>
    </ligand>
</feature>
<dbReference type="HAMAP" id="MF_00983">
    <property type="entry name" value="PriA"/>
    <property type="match status" value="1"/>
</dbReference>
<proteinExistence type="inferred from homology"/>
<dbReference type="PROSITE" id="PS51194">
    <property type="entry name" value="HELICASE_CTER"/>
    <property type="match status" value="1"/>
</dbReference>
<dbReference type="InterPro" id="IPR042115">
    <property type="entry name" value="PriA_3primeBD_sf"/>
</dbReference>
<evidence type="ECO:0000256" key="12">
    <source>
        <dbReference type="HAMAP-Rule" id="MF_00983"/>
    </source>
</evidence>
<feature type="binding site" evidence="12">
    <location>
        <position position="532"/>
    </location>
    <ligand>
        <name>Zn(2+)</name>
        <dbReference type="ChEBI" id="CHEBI:29105"/>
        <label>1</label>
    </ligand>
</feature>
<keyword evidence="10 12" id="KW-0413">Isomerase</keyword>
<sequence length="781" mass="89940">MYCDIFIENNYNKIDNLYTYIVDPDIYLKAGMRVMVSFGKGTRVGIVMKIYSTYNGPYLSKLKNIIDVLDAEPIISEDLIKLGLWMKDRYLLGYSKAFAPLLPPGDLKKIKKSVNIKKYPYGQDLEDLKKINLDKLYEDMDSNMKNLCNKLYKKGILKFSYLPITSIKIKTEKFLKKSNNFSMEKLQGLTKRQSQAVNYIIEKKDVSKKLLMKELKMSSTPIEALIKKDLVTEFDMEVKSDKKYIGKVGTNHTLNEEQKDAIKSIESTKKEVSILYGLTGSGKTEVYLNLSKIALDRGEDVIVLVPEIGLTSQMIERFRNKFQDDVAIIHSKLSKGQRYEEYRKILNGDVHIVVGVRSAVFVPFSNCSLIIVDEFHDSSYTFHDSLKYDTIEVAIKRMENKGKVVLGSATPDISHFYLAQQGKYNLSCLRNRAFHGSRLPDTKIIDMRKELLMGNLSIFSRALKDKIKEKLEKNEQIILFLNRRGFSNFVSCRTCGHVIKCDNCDISMTYHKTNNRLICHYCGYTKSLPKICPSCGSKYIKQFGLGTQKVEEEVKKLFPNARILRMDKDTTSKKDSYENYYHMIKNKEVDVIIGTQMISKGFDFPDVTLVGVIASDISLYISSYKSSEDTFQLITQVSGRAGRSYKKGDVIIQSYNPKHYAIMYAADNSYEGFYKEELEERRTFLYPPFSKIINLEFSSTYEKLAIKWANAYLYNIGKIIGNLDVQATKIIKLPKIKNVYRIHFSLKVCPQDEQMLLKVLRRVINISKINDKKDIDLNIKF</sequence>
<dbReference type="Pfam" id="PF18319">
    <property type="entry name" value="Zn_ribbon_PriA"/>
    <property type="match status" value="1"/>
</dbReference>
<evidence type="ECO:0000256" key="11">
    <source>
        <dbReference type="ARBA" id="ARBA00048988"/>
    </source>
</evidence>
<evidence type="ECO:0000259" key="13">
    <source>
        <dbReference type="PROSITE" id="PS51192"/>
    </source>
</evidence>
<organism evidence="15 16">
    <name type="scientific">Peptoniphilus lacrimalis</name>
    <dbReference type="NCBI Taxonomy" id="33031"/>
    <lineage>
        <taxon>Bacteria</taxon>
        <taxon>Bacillati</taxon>
        <taxon>Bacillota</taxon>
        <taxon>Tissierellia</taxon>
        <taxon>Tissierellales</taxon>
        <taxon>Peptoniphilaceae</taxon>
        <taxon>Peptoniphilus</taxon>
    </lineage>
</organism>
<evidence type="ECO:0000256" key="4">
    <source>
        <dbReference type="ARBA" id="ARBA00022741"/>
    </source>
</evidence>
<evidence type="ECO:0000256" key="1">
    <source>
        <dbReference type="ARBA" id="ARBA00022515"/>
    </source>
</evidence>
<dbReference type="PANTHER" id="PTHR30580">
    <property type="entry name" value="PRIMOSOMAL PROTEIN N"/>
    <property type="match status" value="1"/>
</dbReference>
<feature type="domain" description="Helicase ATP-binding" evidence="13">
    <location>
        <begin position="264"/>
        <end position="429"/>
    </location>
</feature>
<accession>A0A379C4C5</accession>
<feature type="domain" description="Helicase C-terminal" evidence="14">
    <location>
        <begin position="527"/>
        <end position="681"/>
    </location>
</feature>
<keyword evidence="4 12" id="KW-0547">Nucleotide-binding</keyword>
<dbReference type="GO" id="GO:0016887">
    <property type="term" value="F:ATP hydrolysis activity"/>
    <property type="evidence" value="ECO:0007669"/>
    <property type="project" value="RHEA"/>
</dbReference>
<feature type="binding site" evidence="12">
    <location>
        <position position="492"/>
    </location>
    <ligand>
        <name>Zn(2+)</name>
        <dbReference type="ChEBI" id="CHEBI:29105"/>
        <label>1</label>
    </ligand>
</feature>
<evidence type="ECO:0000256" key="7">
    <source>
        <dbReference type="ARBA" id="ARBA00022833"/>
    </source>
</evidence>
<feature type="binding site" evidence="12">
    <location>
        <position position="522"/>
    </location>
    <ligand>
        <name>Zn(2+)</name>
        <dbReference type="ChEBI" id="CHEBI:29105"/>
        <label>2</label>
    </ligand>
</feature>
<dbReference type="PANTHER" id="PTHR30580:SF0">
    <property type="entry name" value="PRIMOSOMAL PROTEIN N"/>
    <property type="match status" value="1"/>
</dbReference>
<dbReference type="GO" id="GO:0005524">
    <property type="term" value="F:ATP binding"/>
    <property type="evidence" value="ECO:0007669"/>
    <property type="project" value="UniProtKB-UniRule"/>
</dbReference>
<evidence type="ECO:0000256" key="8">
    <source>
        <dbReference type="ARBA" id="ARBA00022840"/>
    </source>
</evidence>
<dbReference type="Gene3D" id="3.40.50.300">
    <property type="entry name" value="P-loop containing nucleotide triphosphate hydrolases"/>
    <property type="match status" value="2"/>
</dbReference>
<dbReference type="GO" id="GO:0003677">
    <property type="term" value="F:DNA binding"/>
    <property type="evidence" value="ECO:0007669"/>
    <property type="project" value="UniProtKB-UniRule"/>
</dbReference>
<evidence type="ECO:0000259" key="14">
    <source>
        <dbReference type="PROSITE" id="PS51194"/>
    </source>
</evidence>
<dbReference type="FunFam" id="3.40.50.300:FF:000489">
    <property type="entry name" value="Primosome assembly protein PriA"/>
    <property type="match status" value="1"/>
</dbReference>
<dbReference type="STRING" id="1122949.GCA_000378725_00643"/>
<dbReference type="Pfam" id="PF17764">
    <property type="entry name" value="PriA_3primeBD"/>
    <property type="match status" value="1"/>
</dbReference>
<evidence type="ECO:0000256" key="9">
    <source>
        <dbReference type="ARBA" id="ARBA00023125"/>
    </source>
</evidence>
<dbReference type="GO" id="GO:0006270">
    <property type="term" value="P:DNA replication initiation"/>
    <property type="evidence" value="ECO:0007669"/>
    <property type="project" value="TreeGrafter"/>
</dbReference>
<keyword evidence="1 12" id="KW-0639">Primosome</keyword>
<evidence type="ECO:0000256" key="10">
    <source>
        <dbReference type="ARBA" id="ARBA00023235"/>
    </source>
</evidence>
<name>A0A379C4C5_9FIRM</name>
<gene>
    <name evidence="12 15" type="primary">priA</name>
    <name evidence="15" type="ORF">NCTC13149_00900</name>
</gene>
<comment type="catalytic activity">
    <reaction evidence="12">
        <text>Couples ATP hydrolysis with the unwinding of duplex DNA by translocating in the 3'-5' direction.</text>
        <dbReference type="EC" id="5.6.2.4"/>
    </reaction>
</comment>
<comment type="subunit">
    <text evidence="12">Component of the replication restart primosome.</text>
</comment>
<dbReference type="GO" id="GO:0008270">
    <property type="term" value="F:zinc ion binding"/>
    <property type="evidence" value="ECO:0007669"/>
    <property type="project" value="UniProtKB-UniRule"/>
</dbReference>
<dbReference type="InterPro" id="IPR027417">
    <property type="entry name" value="P-loop_NTPase"/>
</dbReference>
<feature type="binding site" evidence="12">
    <location>
        <position position="504"/>
    </location>
    <ligand>
        <name>Zn(2+)</name>
        <dbReference type="ChEBI" id="CHEBI:29105"/>
        <label>2</label>
    </ligand>
</feature>
<keyword evidence="6 12" id="KW-0347">Helicase</keyword>
<evidence type="ECO:0000256" key="2">
    <source>
        <dbReference type="ARBA" id="ARBA00022705"/>
    </source>
</evidence>
<dbReference type="GO" id="GO:0006269">
    <property type="term" value="P:DNA replication, synthesis of primer"/>
    <property type="evidence" value="ECO:0007669"/>
    <property type="project" value="UniProtKB-KW"/>
</dbReference>
<dbReference type="AlphaFoldDB" id="A0A379C4C5"/>
<dbReference type="EC" id="5.6.2.4" evidence="12"/>
<keyword evidence="9 12" id="KW-0238">DNA-binding</keyword>
<dbReference type="InterPro" id="IPR005259">
    <property type="entry name" value="PriA"/>
</dbReference>
<feature type="binding site" evidence="12">
    <location>
        <position position="501"/>
    </location>
    <ligand>
        <name>Zn(2+)</name>
        <dbReference type="ChEBI" id="CHEBI:29105"/>
        <label>2</label>
    </ligand>
</feature>
<dbReference type="GO" id="GO:0006302">
    <property type="term" value="P:double-strand break repair"/>
    <property type="evidence" value="ECO:0007669"/>
    <property type="project" value="InterPro"/>
</dbReference>
<dbReference type="PROSITE" id="PS51192">
    <property type="entry name" value="HELICASE_ATP_BIND_1"/>
    <property type="match status" value="1"/>
</dbReference>
<comment type="function">
    <text evidence="12">Initiates the restart of stalled replication forks, which reloads the replicative helicase on sites other than the origin of replication. Recognizes and binds to abandoned replication forks and remodels them to uncover a helicase loading site. Promotes assembly of the primosome at these replication forks.</text>
</comment>
<keyword evidence="2 12" id="KW-0235">DNA replication</keyword>
<keyword evidence="7 12" id="KW-0862">Zinc</keyword>
<dbReference type="InterPro" id="IPR001650">
    <property type="entry name" value="Helicase_C-like"/>
</dbReference>
<dbReference type="InterPro" id="IPR040498">
    <property type="entry name" value="PriA_CRR"/>
</dbReference>
<comment type="similarity">
    <text evidence="12">Belongs to the helicase family. PriA subfamily.</text>
</comment>
<comment type="cofactor">
    <cofactor evidence="12">
        <name>Zn(2+)</name>
        <dbReference type="ChEBI" id="CHEBI:29105"/>
    </cofactor>
    <text evidence="12">Binds 2 zinc ions per subunit.</text>
</comment>
<dbReference type="CDD" id="cd18804">
    <property type="entry name" value="SF2_C_priA"/>
    <property type="match status" value="1"/>
</dbReference>
<dbReference type="Proteomes" id="UP000255517">
    <property type="component" value="Unassembled WGS sequence"/>
</dbReference>
<evidence type="ECO:0000256" key="3">
    <source>
        <dbReference type="ARBA" id="ARBA00022723"/>
    </source>
</evidence>
<evidence type="ECO:0000313" key="16">
    <source>
        <dbReference type="Proteomes" id="UP000255517"/>
    </source>
</evidence>
<keyword evidence="8 12" id="KW-0067">ATP-binding</keyword>
<dbReference type="GO" id="GO:0043138">
    <property type="term" value="F:3'-5' DNA helicase activity"/>
    <property type="evidence" value="ECO:0007669"/>
    <property type="project" value="UniProtKB-EC"/>
</dbReference>
<dbReference type="SUPFAM" id="SSF52540">
    <property type="entry name" value="P-loop containing nucleoside triphosphate hydrolases"/>
    <property type="match status" value="1"/>
</dbReference>
<dbReference type="RefSeq" id="WP_019034540.1">
    <property type="nucleotide sequence ID" value="NZ_UGSZ01000001.1"/>
</dbReference>
<dbReference type="EMBL" id="UGSZ01000001">
    <property type="protein sequence ID" value="SUB57084.1"/>
    <property type="molecule type" value="Genomic_DNA"/>
</dbReference>
<dbReference type="SMART" id="SM00490">
    <property type="entry name" value="HELICc"/>
    <property type="match status" value="1"/>
</dbReference>
<comment type="catalytic activity">
    <reaction evidence="11 12">
        <text>ATP + H2O = ADP + phosphate + H(+)</text>
        <dbReference type="Rhea" id="RHEA:13065"/>
        <dbReference type="ChEBI" id="CHEBI:15377"/>
        <dbReference type="ChEBI" id="CHEBI:15378"/>
        <dbReference type="ChEBI" id="CHEBI:30616"/>
        <dbReference type="ChEBI" id="CHEBI:43474"/>
        <dbReference type="ChEBI" id="CHEBI:456216"/>
        <dbReference type="EC" id="5.6.2.4"/>
    </reaction>
</comment>
<feature type="binding site" evidence="12">
    <location>
        <position position="495"/>
    </location>
    <ligand>
        <name>Zn(2+)</name>
        <dbReference type="ChEBI" id="CHEBI:29105"/>
        <label>1</label>
    </ligand>
</feature>
<dbReference type="InterPro" id="IPR011545">
    <property type="entry name" value="DEAD/DEAH_box_helicase_dom"/>
</dbReference>
<evidence type="ECO:0000256" key="5">
    <source>
        <dbReference type="ARBA" id="ARBA00022801"/>
    </source>
</evidence>
<dbReference type="GO" id="GO:0006310">
    <property type="term" value="P:DNA recombination"/>
    <property type="evidence" value="ECO:0007669"/>
    <property type="project" value="InterPro"/>
</dbReference>
<dbReference type="OrthoDB" id="9759544at2"/>
<evidence type="ECO:0000256" key="6">
    <source>
        <dbReference type="ARBA" id="ARBA00022806"/>
    </source>
</evidence>
<protein>
    <recommendedName>
        <fullName evidence="12">Replication restart protein PriA</fullName>
    </recommendedName>
    <alternativeName>
        <fullName evidence="12">ATP-dependent DNA helicase PriA</fullName>
        <ecNumber evidence="12">5.6.2.4</ecNumber>
    </alternativeName>
    <alternativeName>
        <fullName evidence="12">DNA 3'-5' helicase PriA</fullName>
    </alternativeName>
</protein>
<evidence type="ECO:0000313" key="15">
    <source>
        <dbReference type="EMBL" id="SUB57084.1"/>
    </source>
</evidence>
<dbReference type="GO" id="GO:1990077">
    <property type="term" value="C:primosome complex"/>
    <property type="evidence" value="ECO:0007669"/>
    <property type="project" value="UniProtKB-UniRule"/>
</dbReference>
<dbReference type="SMART" id="SM00487">
    <property type="entry name" value="DEXDc"/>
    <property type="match status" value="1"/>
</dbReference>
<feature type="binding site" evidence="12">
    <location>
        <position position="535"/>
    </location>
    <ligand>
        <name>Zn(2+)</name>
        <dbReference type="ChEBI" id="CHEBI:29105"/>
        <label>1</label>
    </ligand>
</feature>